<evidence type="ECO:0000313" key="1">
    <source>
        <dbReference type="EMBL" id="PZG19928.1"/>
    </source>
</evidence>
<proteinExistence type="predicted"/>
<comment type="caution">
    <text evidence="1">The sequence shown here is derived from an EMBL/GenBank/DDBJ whole genome shotgun (WGS) entry which is preliminary data.</text>
</comment>
<dbReference type="Proteomes" id="UP000249304">
    <property type="component" value="Unassembled WGS sequence"/>
</dbReference>
<protein>
    <submittedName>
        <fullName evidence="1">Uncharacterized protein</fullName>
    </submittedName>
</protein>
<organism evidence="1 2">
    <name type="scientific">Nonomuraea aridisoli</name>
    <dbReference type="NCBI Taxonomy" id="2070368"/>
    <lineage>
        <taxon>Bacteria</taxon>
        <taxon>Bacillati</taxon>
        <taxon>Actinomycetota</taxon>
        <taxon>Actinomycetes</taxon>
        <taxon>Streptosporangiales</taxon>
        <taxon>Streptosporangiaceae</taxon>
        <taxon>Nonomuraea</taxon>
    </lineage>
</organism>
<dbReference type="AlphaFoldDB" id="A0A2W2F4H6"/>
<dbReference type="EMBL" id="POUD01000032">
    <property type="protein sequence ID" value="PZG19928.1"/>
    <property type="molecule type" value="Genomic_DNA"/>
</dbReference>
<dbReference type="RefSeq" id="WP_111178809.1">
    <property type="nucleotide sequence ID" value="NZ_POUD01000032.1"/>
</dbReference>
<reference evidence="1 2" key="1">
    <citation type="submission" date="2018-01" db="EMBL/GenBank/DDBJ databases">
        <title>Draft genome sequence of Nonomuraea sp. KC333.</title>
        <authorList>
            <person name="Sahin N."/>
            <person name="Saygin H."/>
            <person name="Ay H."/>
        </authorList>
    </citation>
    <scope>NUCLEOTIDE SEQUENCE [LARGE SCALE GENOMIC DNA]</scope>
    <source>
        <strain evidence="1 2">KC333</strain>
    </source>
</reference>
<gene>
    <name evidence="1" type="ORF">C1J01_10835</name>
</gene>
<keyword evidence="2" id="KW-1185">Reference proteome</keyword>
<evidence type="ECO:0000313" key="2">
    <source>
        <dbReference type="Proteomes" id="UP000249304"/>
    </source>
</evidence>
<sequence>MRELMKDRPGKRYTEVSAGPVSWLDGREETSLEAVAVMTDPANQAMCERCGWTHGMVCPECSGCGYENGRCTGWRHREDPSYQEALDDEDDFLPL</sequence>
<name>A0A2W2F4H6_9ACTN</name>
<accession>A0A2W2F4H6</accession>
<dbReference type="OrthoDB" id="4560095at2"/>